<organism evidence="3">
    <name type="scientific">human gut metagenome</name>
    <dbReference type="NCBI Taxonomy" id="408170"/>
    <lineage>
        <taxon>unclassified sequences</taxon>
        <taxon>metagenomes</taxon>
        <taxon>organismal metagenomes</taxon>
    </lineage>
</organism>
<protein>
    <submittedName>
        <fullName evidence="3">Peptidase C60, sortase A and B</fullName>
    </submittedName>
</protein>
<dbReference type="InterPro" id="IPR042002">
    <property type="entry name" value="Sortase_C"/>
</dbReference>
<accession>K1S5C9</accession>
<dbReference type="CDD" id="cd05827">
    <property type="entry name" value="Sortase_C"/>
    <property type="match status" value="1"/>
</dbReference>
<keyword evidence="2" id="KW-0472">Membrane</keyword>
<evidence type="ECO:0000256" key="2">
    <source>
        <dbReference type="SAM" id="Phobius"/>
    </source>
</evidence>
<dbReference type="InterPro" id="IPR005754">
    <property type="entry name" value="Sortase"/>
</dbReference>
<keyword evidence="2" id="KW-1133">Transmembrane helix</keyword>
<gene>
    <name evidence="3" type="ORF">OBE_14011</name>
</gene>
<keyword evidence="2" id="KW-0812">Transmembrane</keyword>
<dbReference type="EMBL" id="AJWZ01009650">
    <property type="protein sequence ID" value="EKC50689.1"/>
    <property type="molecule type" value="Genomic_DNA"/>
</dbReference>
<dbReference type="NCBIfam" id="TIGR01076">
    <property type="entry name" value="sortase_fam"/>
    <property type="match status" value="1"/>
</dbReference>
<sequence>HSLISGHRGLPSAKLFTDIDKLKKGDLFFIHVFDEVLAYKVNQIKIVLPDDVETLEIEKGKDYVTLITCTPYGVNSHRLLVRGERTVYKQSESKIEDMIKKNNLKYIMLTAGVILALIGMTVLVSVFLIKRRKRRKLNEK</sequence>
<dbReference type="GO" id="GO:0016787">
    <property type="term" value="F:hydrolase activity"/>
    <property type="evidence" value="ECO:0007669"/>
    <property type="project" value="UniProtKB-KW"/>
</dbReference>
<feature type="non-terminal residue" evidence="3">
    <location>
        <position position="1"/>
    </location>
</feature>
<feature type="transmembrane region" description="Helical" evidence="2">
    <location>
        <begin position="106"/>
        <end position="129"/>
    </location>
</feature>
<evidence type="ECO:0000313" key="3">
    <source>
        <dbReference type="EMBL" id="EKC50689.1"/>
    </source>
</evidence>
<dbReference type="InterPro" id="IPR023365">
    <property type="entry name" value="Sortase_dom-sf"/>
</dbReference>
<evidence type="ECO:0000256" key="1">
    <source>
        <dbReference type="ARBA" id="ARBA00022801"/>
    </source>
</evidence>
<keyword evidence="1" id="KW-0378">Hydrolase</keyword>
<dbReference type="CDD" id="cd12087">
    <property type="entry name" value="TM_EGFR-like"/>
    <property type="match status" value="1"/>
</dbReference>
<proteinExistence type="predicted"/>
<name>K1S5C9_9ZZZZ</name>
<dbReference type="AlphaFoldDB" id="K1S5C9"/>
<comment type="caution">
    <text evidence="3">The sequence shown here is derived from an EMBL/GenBank/DDBJ whole genome shotgun (WGS) entry which is preliminary data.</text>
</comment>
<reference evidence="3" key="1">
    <citation type="journal article" date="2013" name="Environ. Microbiol.">
        <title>Microbiota from the distal guts of lean and obese adolescents exhibit partial functional redundancy besides clear differences in community structure.</title>
        <authorList>
            <person name="Ferrer M."/>
            <person name="Ruiz A."/>
            <person name="Lanza F."/>
            <person name="Haange S.B."/>
            <person name="Oberbach A."/>
            <person name="Till H."/>
            <person name="Bargiela R."/>
            <person name="Campoy C."/>
            <person name="Segura M.T."/>
            <person name="Richter M."/>
            <person name="von Bergen M."/>
            <person name="Seifert J."/>
            <person name="Suarez A."/>
        </authorList>
    </citation>
    <scope>NUCLEOTIDE SEQUENCE</scope>
</reference>
<dbReference type="Pfam" id="PF04203">
    <property type="entry name" value="Sortase"/>
    <property type="match status" value="1"/>
</dbReference>
<dbReference type="SUPFAM" id="SSF63817">
    <property type="entry name" value="Sortase"/>
    <property type="match status" value="1"/>
</dbReference>
<dbReference type="Gene3D" id="2.40.260.10">
    <property type="entry name" value="Sortase"/>
    <property type="match status" value="1"/>
</dbReference>